<proteinExistence type="predicted"/>
<name>A0A0E9PKW9_ANGAN</name>
<evidence type="ECO:0000313" key="1">
    <source>
        <dbReference type="EMBL" id="JAH05169.1"/>
    </source>
</evidence>
<reference evidence="1" key="1">
    <citation type="submission" date="2014-11" db="EMBL/GenBank/DDBJ databases">
        <authorList>
            <person name="Amaro Gonzalez C."/>
        </authorList>
    </citation>
    <scope>NUCLEOTIDE SEQUENCE</scope>
</reference>
<sequence length="42" mass="4935">MVQISRFKWSLSKQHCDETSVPINNKYKTNGKMINPLPRMVN</sequence>
<accession>A0A0E9PKW9</accession>
<dbReference type="EMBL" id="GBXM01103408">
    <property type="protein sequence ID" value="JAH05169.1"/>
    <property type="molecule type" value="Transcribed_RNA"/>
</dbReference>
<reference evidence="1" key="2">
    <citation type="journal article" date="2015" name="Fish Shellfish Immunol.">
        <title>Early steps in the European eel (Anguilla anguilla)-Vibrio vulnificus interaction in the gills: Role of the RtxA13 toxin.</title>
        <authorList>
            <person name="Callol A."/>
            <person name="Pajuelo D."/>
            <person name="Ebbesson L."/>
            <person name="Teles M."/>
            <person name="MacKenzie S."/>
            <person name="Amaro C."/>
        </authorList>
    </citation>
    <scope>NUCLEOTIDE SEQUENCE</scope>
</reference>
<dbReference type="AlphaFoldDB" id="A0A0E9PKW9"/>
<protein>
    <submittedName>
        <fullName evidence="1">Uncharacterized protein</fullName>
    </submittedName>
</protein>
<organism evidence="1">
    <name type="scientific">Anguilla anguilla</name>
    <name type="common">European freshwater eel</name>
    <name type="synonym">Muraena anguilla</name>
    <dbReference type="NCBI Taxonomy" id="7936"/>
    <lineage>
        <taxon>Eukaryota</taxon>
        <taxon>Metazoa</taxon>
        <taxon>Chordata</taxon>
        <taxon>Craniata</taxon>
        <taxon>Vertebrata</taxon>
        <taxon>Euteleostomi</taxon>
        <taxon>Actinopterygii</taxon>
        <taxon>Neopterygii</taxon>
        <taxon>Teleostei</taxon>
        <taxon>Anguilliformes</taxon>
        <taxon>Anguillidae</taxon>
        <taxon>Anguilla</taxon>
    </lineage>
</organism>